<dbReference type="EMBL" id="CAJOBS010000415">
    <property type="protein sequence ID" value="CAF4572015.1"/>
    <property type="molecule type" value="Genomic_DNA"/>
</dbReference>
<dbReference type="Proteomes" id="UP000663838">
    <property type="component" value="Unassembled WGS sequence"/>
</dbReference>
<protein>
    <recommendedName>
        <fullName evidence="6">NHL repeat-containing protein</fullName>
    </recommendedName>
</protein>
<evidence type="ECO:0000313" key="4">
    <source>
        <dbReference type="EMBL" id="CAF4572015.1"/>
    </source>
</evidence>
<sequence length="122" mass="13007">MNKNGSLYVVNNGNIEARRYPRGESQGTVVAGGNGRGNHRVMKWMEGERQGIVMTGGQEQGNGLTQLSYPEGVVVDQLGTVYVADSMNHRIVRWPKGATQGSVIVGGKVEGGESNQLYASVG</sequence>
<dbReference type="InterPro" id="IPR011042">
    <property type="entry name" value="6-blade_b-propeller_TolB-like"/>
</dbReference>
<keyword evidence="1" id="KW-0677">Repeat</keyword>
<dbReference type="Pfam" id="PF01436">
    <property type="entry name" value="NHL"/>
    <property type="match status" value="1"/>
</dbReference>
<organism evidence="3 5">
    <name type="scientific">Rotaria socialis</name>
    <dbReference type="NCBI Taxonomy" id="392032"/>
    <lineage>
        <taxon>Eukaryota</taxon>
        <taxon>Metazoa</taxon>
        <taxon>Spiralia</taxon>
        <taxon>Gnathifera</taxon>
        <taxon>Rotifera</taxon>
        <taxon>Eurotatoria</taxon>
        <taxon>Bdelloidea</taxon>
        <taxon>Philodinida</taxon>
        <taxon>Philodinidae</taxon>
        <taxon>Rotaria</taxon>
    </lineage>
</organism>
<reference evidence="3" key="1">
    <citation type="submission" date="2021-02" db="EMBL/GenBank/DDBJ databases">
        <authorList>
            <person name="Nowell W R."/>
        </authorList>
    </citation>
    <scope>NUCLEOTIDE SEQUENCE</scope>
</reference>
<dbReference type="PROSITE" id="PS51125">
    <property type="entry name" value="NHL"/>
    <property type="match status" value="1"/>
</dbReference>
<name>A0A817UIB8_9BILA</name>
<dbReference type="SUPFAM" id="SSF101898">
    <property type="entry name" value="NHL repeat"/>
    <property type="match status" value="1"/>
</dbReference>
<evidence type="ECO:0000256" key="1">
    <source>
        <dbReference type="ARBA" id="ARBA00022737"/>
    </source>
</evidence>
<proteinExistence type="predicted"/>
<dbReference type="EMBL" id="CAJNYV010000051">
    <property type="protein sequence ID" value="CAF3333772.1"/>
    <property type="molecule type" value="Genomic_DNA"/>
</dbReference>
<evidence type="ECO:0000313" key="5">
    <source>
        <dbReference type="Proteomes" id="UP000663865"/>
    </source>
</evidence>
<feature type="repeat" description="NHL" evidence="2">
    <location>
        <begin position="61"/>
        <end position="97"/>
    </location>
</feature>
<dbReference type="InterPro" id="IPR001258">
    <property type="entry name" value="NHL_repeat"/>
</dbReference>
<dbReference type="AlphaFoldDB" id="A0A817UIB8"/>
<dbReference type="Proteomes" id="UP000663865">
    <property type="component" value="Unassembled WGS sequence"/>
</dbReference>
<comment type="caution">
    <text evidence="3">The sequence shown here is derived from an EMBL/GenBank/DDBJ whole genome shotgun (WGS) entry which is preliminary data.</text>
</comment>
<evidence type="ECO:0000256" key="2">
    <source>
        <dbReference type="PROSITE-ProRule" id="PRU00504"/>
    </source>
</evidence>
<gene>
    <name evidence="3" type="ORF">KIK155_LOCUS1989</name>
    <name evidence="4" type="ORF">TOA249_LOCUS8675</name>
</gene>
<dbReference type="Gene3D" id="2.120.10.30">
    <property type="entry name" value="TolB, C-terminal domain"/>
    <property type="match status" value="1"/>
</dbReference>
<evidence type="ECO:0000313" key="3">
    <source>
        <dbReference type="EMBL" id="CAF3333772.1"/>
    </source>
</evidence>
<accession>A0A817UIB8</accession>
<evidence type="ECO:0008006" key="6">
    <source>
        <dbReference type="Google" id="ProtNLM"/>
    </source>
</evidence>